<dbReference type="Pfam" id="PF02668">
    <property type="entry name" value="TauD"/>
    <property type="match status" value="1"/>
</dbReference>
<dbReference type="PANTHER" id="PTHR10696:SF21">
    <property type="entry name" value="TAUD_TFDA-LIKE DOMAIN-CONTAINING PROTEIN"/>
    <property type="match status" value="1"/>
</dbReference>
<accession>A0A6J8ACH4</accession>
<evidence type="ECO:0000256" key="1">
    <source>
        <dbReference type="ARBA" id="ARBA00023002"/>
    </source>
</evidence>
<dbReference type="PANTHER" id="PTHR10696">
    <property type="entry name" value="GAMMA-BUTYROBETAINE HYDROXYLASE-RELATED"/>
    <property type="match status" value="1"/>
</dbReference>
<dbReference type="Proteomes" id="UP000507470">
    <property type="component" value="Unassembled WGS sequence"/>
</dbReference>
<dbReference type="AlphaFoldDB" id="A0A6J8ACH4"/>
<evidence type="ECO:0000259" key="2">
    <source>
        <dbReference type="Pfam" id="PF02668"/>
    </source>
</evidence>
<dbReference type="InterPro" id="IPR003819">
    <property type="entry name" value="TauD/TfdA-like"/>
</dbReference>
<dbReference type="Gene3D" id="3.60.130.10">
    <property type="entry name" value="Clavaminate synthase-like"/>
    <property type="match status" value="1"/>
</dbReference>
<feature type="domain" description="TauD/TfdA-like" evidence="2">
    <location>
        <begin position="38"/>
        <end position="320"/>
    </location>
</feature>
<dbReference type="InterPro" id="IPR042098">
    <property type="entry name" value="TauD-like_sf"/>
</dbReference>
<gene>
    <name evidence="3" type="ORF">MCOR_5837</name>
</gene>
<organism evidence="3 4">
    <name type="scientific">Mytilus coruscus</name>
    <name type="common">Sea mussel</name>
    <dbReference type="NCBI Taxonomy" id="42192"/>
    <lineage>
        <taxon>Eukaryota</taxon>
        <taxon>Metazoa</taxon>
        <taxon>Spiralia</taxon>
        <taxon>Lophotrochozoa</taxon>
        <taxon>Mollusca</taxon>
        <taxon>Bivalvia</taxon>
        <taxon>Autobranchia</taxon>
        <taxon>Pteriomorphia</taxon>
        <taxon>Mytilida</taxon>
        <taxon>Mytiloidea</taxon>
        <taxon>Mytilidae</taxon>
        <taxon>Mytilinae</taxon>
        <taxon>Mytilus</taxon>
    </lineage>
</organism>
<dbReference type="EMBL" id="CACVKT020001098">
    <property type="protein sequence ID" value="CAC5365006.1"/>
    <property type="molecule type" value="Genomic_DNA"/>
</dbReference>
<name>A0A6J8ACH4_MYTCO</name>
<dbReference type="SUPFAM" id="SSF51197">
    <property type="entry name" value="Clavaminate synthase-like"/>
    <property type="match status" value="1"/>
</dbReference>
<proteinExistence type="predicted"/>
<sequence>MASQIIEVKLPEPQQKVFSGEVFPYIVSPADSSDLADINKTCYWVENNREYVESCLIKYGAVLFRGFPIENPEMFDKFVKAFGYEALPYVGGAAPRKLVVGDVFTSNEAPPEMLIPFHHEMAQVPTFPNVLFFFCNISPPEGGQTPLVLSNLVYQQMLKLNEPFVNKLLELGVKYTRVLPNGDDPTSPIGRGWQSTYGTTNKEEAEKKALELVGSIEWLSDGCLRTVTDVLPAIREDKRTGKMTWFNSVIAVYRGWKDSRNSPETSITFGDGSPMNPDVMITLETVLNELAIDFLWKKHDVVMVDNRQVLHGRRSFVPPRQILAALCK</sequence>
<evidence type="ECO:0000313" key="3">
    <source>
        <dbReference type="EMBL" id="CAC5365006.1"/>
    </source>
</evidence>
<reference evidence="3 4" key="1">
    <citation type="submission" date="2020-06" db="EMBL/GenBank/DDBJ databases">
        <authorList>
            <person name="Li R."/>
            <person name="Bekaert M."/>
        </authorList>
    </citation>
    <scope>NUCLEOTIDE SEQUENCE [LARGE SCALE GENOMIC DNA]</scope>
    <source>
        <strain evidence="4">wild</strain>
    </source>
</reference>
<keyword evidence="4" id="KW-1185">Reference proteome</keyword>
<dbReference type="InterPro" id="IPR050411">
    <property type="entry name" value="AlphaKG_dependent_hydroxylases"/>
</dbReference>
<keyword evidence="1" id="KW-0560">Oxidoreductase</keyword>
<dbReference type="OrthoDB" id="408743at2759"/>
<protein>
    <submittedName>
        <fullName evidence="3">Clavaminate synthase-like protein At3g21360</fullName>
    </submittedName>
</protein>
<dbReference type="GO" id="GO:0016491">
    <property type="term" value="F:oxidoreductase activity"/>
    <property type="evidence" value="ECO:0007669"/>
    <property type="project" value="UniProtKB-KW"/>
</dbReference>
<evidence type="ECO:0000313" key="4">
    <source>
        <dbReference type="Proteomes" id="UP000507470"/>
    </source>
</evidence>